<dbReference type="Gene3D" id="3.60.15.10">
    <property type="entry name" value="Ribonuclease Z/Hydroxyacylglutathione hydrolase-like"/>
    <property type="match status" value="1"/>
</dbReference>
<dbReference type="STRING" id="869212.Turpa_2597"/>
<dbReference type="HOGENOM" id="CLU_815850_0_0_12"/>
<gene>
    <name evidence="2" type="ordered locus">Turpa_2597</name>
</gene>
<dbReference type="InterPro" id="IPR001279">
    <property type="entry name" value="Metallo-B-lactamas"/>
</dbReference>
<dbReference type="GO" id="GO:0016787">
    <property type="term" value="F:hydrolase activity"/>
    <property type="evidence" value="ECO:0007669"/>
    <property type="project" value="UniProtKB-KW"/>
</dbReference>
<reference evidence="2 3" key="1">
    <citation type="submission" date="2012-06" db="EMBL/GenBank/DDBJ databases">
        <title>The complete chromosome of genome of Turneriella parva DSM 21527.</title>
        <authorList>
            <consortium name="US DOE Joint Genome Institute (JGI-PGF)"/>
            <person name="Lucas S."/>
            <person name="Han J."/>
            <person name="Lapidus A."/>
            <person name="Bruce D."/>
            <person name="Goodwin L."/>
            <person name="Pitluck S."/>
            <person name="Peters L."/>
            <person name="Kyrpides N."/>
            <person name="Mavromatis K."/>
            <person name="Ivanova N."/>
            <person name="Mikhailova N."/>
            <person name="Chertkov O."/>
            <person name="Detter J.C."/>
            <person name="Tapia R."/>
            <person name="Han C."/>
            <person name="Land M."/>
            <person name="Hauser L."/>
            <person name="Markowitz V."/>
            <person name="Cheng J.-F."/>
            <person name="Hugenholtz P."/>
            <person name="Woyke T."/>
            <person name="Wu D."/>
            <person name="Gronow S."/>
            <person name="Wellnitz S."/>
            <person name="Brambilla E."/>
            <person name="Klenk H.-P."/>
            <person name="Eisen J.A."/>
        </authorList>
    </citation>
    <scope>NUCLEOTIDE SEQUENCE [LARGE SCALE GENOMIC DNA]</scope>
    <source>
        <strain evidence="3">ATCC BAA-1111 / DSM 21527 / NCTC 11395 / H</strain>
    </source>
</reference>
<dbReference type="RefSeq" id="WP_014803742.1">
    <property type="nucleotide sequence ID" value="NC_018020.1"/>
</dbReference>
<dbReference type="PANTHER" id="PTHR23131">
    <property type="entry name" value="ENDORIBONUCLEASE LACTB2"/>
    <property type="match status" value="1"/>
</dbReference>
<proteinExistence type="predicted"/>
<keyword evidence="3" id="KW-1185">Reference proteome</keyword>
<protein>
    <submittedName>
        <fullName evidence="2">Zn-dependent hydrolase</fullName>
    </submittedName>
</protein>
<dbReference type="KEGG" id="tpx:Turpa_2597"/>
<dbReference type="PANTHER" id="PTHR23131:SF0">
    <property type="entry name" value="ENDORIBONUCLEASE LACTB2"/>
    <property type="match status" value="1"/>
</dbReference>
<keyword evidence="2" id="KW-0378">Hydrolase</keyword>
<name>I4B7I0_TURPD</name>
<dbReference type="InterPro" id="IPR050662">
    <property type="entry name" value="Sec-metab_biosynth-thioest"/>
</dbReference>
<dbReference type="Pfam" id="PF00753">
    <property type="entry name" value="Lactamase_B"/>
    <property type="match status" value="2"/>
</dbReference>
<dbReference type="SUPFAM" id="SSF56281">
    <property type="entry name" value="Metallo-hydrolase/oxidoreductase"/>
    <property type="match status" value="1"/>
</dbReference>
<evidence type="ECO:0000259" key="1">
    <source>
        <dbReference type="SMART" id="SM00849"/>
    </source>
</evidence>
<dbReference type="AlphaFoldDB" id="I4B7I0"/>
<evidence type="ECO:0000313" key="2">
    <source>
        <dbReference type="EMBL" id="AFM13237.1"/>
    </source>
</evidence>
<organism evidence="2 3">
    <name type="scientific">Turneriella parva (strain ATCC BAA-1111 / DSM 21527 / NCTC 11395 / H)</name>
    <name type="common">Leptospira parva</name>
    <dbReference type="NCBI Taxonomy" id="869212"/>
    <lineage>
        <taxon>Bacteria</taxon>
        <taxon>Pseudomonadati</taxon>
        <taxon>Spirochaetota</taxon>
        <taxon>Spirochaetia</taxon>
        <taxon>Leptospirales</taxon>
        <taxon>Leptospiraceae</taxon>
        <taxon>Turneriella</taxon>
    </lineage>
</organism>
<dbReference type="CDD" id="cd06262">
    <property type="entry name" value="metallo-hydrolase-like_MBL-fold"/>
    <property type="match status" value="1"/>
</dbReference>
<dbReference type="EMBL" id="CP002959">
    <property type="protein sequence ID" value="AFM13237.1"/>
    <property type="molecule type" value="Genomic_DNA"/>
</dbReference>
<dbReference type="OrthoDB" id="9802248at2"/>
<dbReference type="Proteomes" id="UP000006048">
    <property type="component" value="Chromosome"/>
</dbReference>
<accession>I4B7I0</accession>
<dbReference type="SMART" id="SM00849">
    <property type="entry name" value="Lactamase_B"/>
    <property type="match status" value="1"/>
</dbReference>
<evidence type="ECO:0000313" key="3">
    <source>
        <dbReference type="Proteomes" id="UP000006048"/>
    </source>
</evidence>
<feature type="domain" description="Metallo-beta-lactamase" evidence="1">
    <location>
        <begin position="30"/>
        <end position="272"/>
    </location>
</feature>
<sequence>MRSLTAKPAEILQVTDQIYRITLSQPFYAPNQVYLIRDETTMLIDSGYVESIGSLALALKQLGLSMREVDVILYTHPHIDHITAGLLWGTYARRTQKWGHHTMARDIPDYPDFIDVWQADTSRILTLAFRDKQARQTRIRKANDRWARFVRRFAEAQDVPGVGRDTDVSSATQKVTKQGDRAVKLDRLLKEGDEFSTGKLRFRILETPGHNTWHITPLEVSQGFAFTGDLLIGNIPAIYDKLDGNLELFQQSLLKLLEERKQMPAMRFLPAHGDEILQPERAIKIVLKTIGILENGLLKKLVEGRKDLVDLMESAFGAHIEGGNHFITALELLEALLRKLMREGRVGSQLYPDGYEEFYLKH</sequence>
<dbReference type="InterPro" id="IPR036866">
    <property type="entry name" value="RibonucZ/Hydroxyglut_hydro"/>
</dbReference>